<dbReference type="AlphaFoldDB" id="A0AA86NXD5"/>
<dbReference type="EMBL" id="CAXDID020000003">
    <property type="protein sequence ID" value="CAL5972586.1"/>
    <property type="molecule type" value="Genomic_DNA"/>
</dbReference>
<dbReference type="PANTHER" id="PTHR24120:SF4">
    <property type="entry name" value="GH07239P"/>
    <property type="match status" value="1"/>
</dbReference>
<keyword evidence="3" id="KW-1185">Reference proteome</keyword>
<accession>A0AA86NXD5</accession>
<proteinExistence type="predicted"/>
<dbReference type="EMBL" id="CATOUU010000380">
    <property type="protein sequence ID" value="CAI9927421.1"/>
    <property type="molecule type" value="Genomic_DNA"/>
</dbReference>
<dbReference type="SMART" id="SM00248">
    <property type="entry name" value="ANK"/>
    <property type="match status" value="6"/>
</dbReference>
<dbReference type="SUPFAM" id="SSF48403">
    <property type="entry name" value="Ankyrin repeat"/>
    <property type="match status" value="1"/>
</dbReference>
<evidence type="ECO:0000313" key="2">
    <source>
        <dbReference type="EMBL" id="CAL5972586.1"/>
    </source>
</evidence>
<dbReference type="Proteomes" id="UP001642409">
    <property type="component" value="Unassembled WGS sequence"/>
</dbReference>
<evidence type="ECO:0000313" key="1">
    <source>
        <dbReference type="EMBL" id="CAI9927421.1"/>
    </source>
</evidence>
<evidence type="ECO:0000313" key="3">
    <source>
        <dbReference type="Proteomes" id="UP001642409"/>
    </source>
</evidence>
<comment type="caution">
    <text evidence="1">The sequence shown here is derived from an EMBL/GenBank/DDBJ whole genome shotgun (WGS) entry which is preliminary data.</text>
</comment>
<protein>
    <submittedName>
        <fullName evidence="1">Ankyrin repeat-containing protein</fullName>
    </submittedName>
    <submittedName>
        <fullName evidence="2">Ankyrin_repeat-containing protein</fullName>
    </submittedName>
</protein>
<organism evidence="1">
    <name type="scientific">Hexamita inflata</name>
    <dbReference type="NCBI Taxonomy" id="28002"/>
    <lineage>
        <taxon>Eukaryota</taxon>
        <taxon>Metamonada</taxon>
        <taxon>Diplomonadida</taxon>
        <taxon>Hexamitidae</taxon>
        <taxon>Hexamitinae</taxon>
        <taxon>Hexamita</taxon>
    </lineage>
</organism>
<dbReference type="PANTHER" id="PTHR24120">
    <property type="entry name" value="GH07239P"/>
    <property type="match status" value="1"/>
</dbReference>
<dbReference type="Pfam" id="PF12796">
    <property type="entry name" value="Ank_2"/>
    <property type="match status" value="2"/>
</dbReference>
<dbReference type="InterPro" id="IPR036770">
    <property type="entry name" value="Ankyrin_rpt-contain_sf"/>
</dbReference>
<dbReference type="Gene3D" id="1.25.40.20">
    <property type="entry name" value="Ankyrin repeat-containing domain"/>
    <property type="match status" value="2"/>
</dbReference>
<reference evidence="1" key="1">
    <citation type="submission" date="2023-06" db="EMBL/GenBank/DDBJ databases">
        <authorList>
            <person name="Kurt Z."/>
        </authorList>
    </citation>
    <scope>NUCLEOTIDE SEQUENCE</scope>
</reference>
<dbReference type="InterPro" id="IPR002110">
    <property type="entry name" value="Ankyrin_rpt"/>
</dbReference>
<name>A0AA86NXD5_9EUKA</name>
<gene>
    <name evidence="1" type="ORF">HINF_LOCUS15066</name>
    <name evidence="2" type="ORF">HINF_LOCUS1979</name>
</gene>
<sequence length="424" mass="48829">MEDNEADLAQQQLRLWFRSANNGDIDYIKSNMQYMNKTDQWNKTALMIASLGNFVNVATQVIDEAGYSSPLKESAIFFSIDNRNTAMLQLLAPKEFMLVNNTNILPIMYAVNKNWPEGVRILAPYYRTRAAVLDEFSGKTPLIKAILMQKFELVKACINQADMCDISDKHPVLYALESQDHQIAQLLITQSKSKQNFLQIHIKTCKNLHICDLLQHFFGSKNEFNQTTLMILCQRKELHELSNREKDAMQKMIVKEIKQRDRFGQTALMHAAKSNNVQMIQILLRKEQRMKDNCGNTAMMHAVINNHIDAIKLLAEEEKNEQNNQGSTALKLAVVLEHNDIVQFLSNVESDEMENNAVEHAVLKNQKGFLETLNKQYSRMTPRQQEMSFELTSQRTTLEKLKNSLVGTDVSNKVQQRHIFWGME</sequence>
<reference evidence="2 3" key="2">
    <citation type="submission" date="2024-07" db="EMBL/GenBank/DDBJ databases">
        <authorList>
            <person name="Akdeniz Z."/>
        </authorList>
    </citation>
    <scope>NUCLEOTIDE SEQUENCE [LARGE SCALE GENOMIC DNA]</scope>
</reference>